<dbReference type="EMBL" id="HG994586">
    <property type="protein sequence ID" value="CAF2992615.1"/>
    <property type="molecule type" value="Genomic_DNA"/>
</dbReference>
<evidence type="ECO:0000313" key="2">
    <source>
        <dbReference type="EMBL" id="CAF2992615.1"/>
    </source>
</evidence>
<dbReference type="Pfam" id="PF03637">
    <property type="entry name" value="Mob1_phocein"/>
    <property type="match status" value="1"/>
</dbReference>
<dbReference type="Gene3D" id="1.20.140.30">
    <property type="entry name" value="MOB kinase activator"/>
    <property type="match status" value="1"/>
</dbReference>
<dbReference type="InterPro" id="IPR036703">
    <property type="entry name" value="MOB_kinase_act_sf"/>
</dbReference>
<proteinExistence type="predicted"/>
<keyword evidence="1" id="KW-0862">Zinc</keyword>
<dbReference type="PANTHER" id="PTHR22599">
    <property type="entry name" value="MPS ONE BINDER KINASE ACTIVATOR-LIKE MOB"/>
    <property type="match status" value="1"/>
</dbReference>
<protein>
    <submittedName>
        <fullName evidence="2">MOB kinase activator-like 3,MOB kinase activator 3A,MOB kinase activator 3C,MOB kinase activator 3B</fullName>
    </submittedName>
</protein>
<keyword evidence="3" id="KW-1185">Reference proteome</keyword>
<gene>
    <name evidence="2" type="ORF">LSAA_13198</name>
</gene>
<dbReference type="InterPro" id="IPR005301">
    <property type="entry name" value="MOB_kinase_act_fam"/>
</dbReference>
<keyword evidence="2" id="KW-0808">Transferase</keyword>
<name>A0A7R8D4B1_LEPSM</name>
<keyword evidence="2" id="KW-0418">Kinase</keyword>
<dbReference type="Proteomes" id="UP000675881">
    <property type="component" value="Chromosome 7"/>
</dbReference>
<evidence type="ECO:0000256" key="1">
    <source>
        <dbReference type="PIRSR" id="PIRSR605301-1"/>
    </source>
</evidence>
<dbReference type="OrthoDB" id="8170117at2759"/>
<dbReference type="GO" id="GO:0016301">
    <property type="term" value="F:kinase activity"/>
    <property type="evidence" value="ECO:0007669"/>
    <property type="project" value="UniProtKB-KW"/>
</dbReference>
<dbReference type="SUPFAM" id="SSF101152">
    <property type="entry name" value="Mob1/phocein"/>
    <property type="match status" value="1"/>
</dbReference>
<feature type="binding site" evidence="1">
    <location>
        <position position="35"/>
    </location>
    <ligand>
        <name>Zn(2+)</name>
        <dbReference type="ChEBI" id="CHEBI:29105"/>
    </ligand>
</feature>
<dbReference type="SMART" id="SM01388">
    <property type="entry name" value="Mob1_phocein"/>
    <property type="match status" value="1"/>
</dbReference>
<reference evidence="2" key="1">
    <citation type="submission" date="2021-02" db="EMBL/GenBank/DDBJ databases">
        <authorList>
            <person name="Bekaert M."/>
        </authorList>
    </citation>
    <scope>NUCLEOTIDE SEQUENCE</scope>
    <source>
        <strain evidence="2">IoA-00</strain>
    </source>
</reference>
<dbReference type="AlphaFoldDB" id="A0A7R8D4B1"/>
<evidence type="ECO:0000313" key="3">
    <source>
        <dbReference type="Proteomes" id="UP000675881"/>
    </source>
</evidence>
<accession>A0A7R8D4B1</accession>
<keyword evidence="1" id="KW-0479">Metal-binding</keyword>
<feature type="binding site" evidence="1">
    <location>
        <position position="30"/>
    </location>
    <ligand>
        <name>Zn(2+)</name>
        <dbReference type="ChEBI" id="CHEBI:29105"/>
    </ligand>
</feature>
<organism evidence="2 3">
    <name type="scientific">Lepeophtheirus salmonis</name>
    <name type="common">Salmon louse</name>
    <name type="synonym">Caligus salmonis</name>
    <dbReference type="NCBI Taxonomy" id="72036"/>
    <lineage>
        <taxon>Eukaryota</taxon>
        <taxon>Metazoa</taxon>
        <taxon>Ecdysozoa</taxon>
        <taxon>Arthropoda</taxon>
        <taxon>Crustacea</taxon>
        <taxon>Multicrustacea</taxon>
        <taxon>Hexanauplia</taxon>
        <taxon>Copepoda</taxon>
        <taxon>Siphonostomatoida</taxon>
        <taxon>Caligidae</taxon>
        <taxon>Lepeophtheirus</taxon>
    </lineage>
</organism>
<sequence length="159" mass="18563">MKRSQDWIAVHVVDFFNRVNIVYATVVEKCTVLSCPKMSGGVKYEYLWADGILYKKPTRLPANQYISVLMDWIEAQINDESSFPVMKDVSFPKNFIPSLAELPKLGYVMNKFRNYYFVCFYNWIEACDYIALSYQMQPDSIPTDIPNYPGCCIYNNRIN</sequence>